<organism evidence="2 3">
    <name type="scientific">Futiania mangrovi</name>
    <dbReference type="NCBI Taxonomy" id="2959716"/>
    <lineage>
        <taxon>Bacteria</taxon>
        <taxon>Pseudomonadati</taxon>
        <taxon>Pseudomonadota</taxon>
        <taxon>Alphaproteobacteria</taxon>
        <taxon>Futianiales</taxon>
        <taxon>Futianiaceae</taxon>
        <taxon>Futiania</taxon>
    </lineage>
</organism>
<reference evidence="2" key="1">
    <citation type="submission" date="2022-06" db="EMBL/GenBank/DDBJ databases">
        <title>Isolation and Genomics of Futiania mangrovii gen. nov., sp. nov., a Rare and Metabolically-versatile member in the Class Alphaproteobacteria.</title>
        <authorList>
            <person name="Liu L."/>
            <person name="Huang W.-C."/>
            <person name="Pan J."/>
            <person name="Li J."/>
            <person name="Huang Y."/>
            <person name="Du H."/>
            <person name="Liu Y."/>
            <person name="Li M."/>
        </authorList>
    </citation>
    <scope>NUCLEOTIDE SEQUENCE</scope>
    <source>
        <strain evidence="2">FT118</strain>
    </source>
</reference>
<dbReference type="InterPro" id="IPR046093">
    <property type="entry name" value="DUF6111"/>
</dbReference>
<accession>A0A9J6PI68</accession>
<keyword evidence="1" id="KW-0472">Membrane</keyword>
<dbReference type="Pfam" id="PF19606">
    <property type="entry name" value="DUF6111"/>
    <property type="match status" value="1"/>
</dbReference>
<gene>
    <name evidence="2" type="ORF">NJQ99_13860</name>
</gene>
<comment type="caution">
    <text evidence="2">The sequence shown here is derived from an EMBL/GenBank/DDBJ whole genome shotgun (WGS) entry which is preliminary data.</text>
</comment>
<dbReference type="Proteomes" id="UP001055804">
    <property type="component" value="Unassembled WGS sequence"/>
</dbReference>
<dbReference type="EMBL" id="JAMZFT010000003">
    <property type="protein sequence ID" value="MCP1337504.1"/>
    <property type="molecule type" value="Genomic_DNA"/>
</dbReference>
<dbReference type="AlphaFoldDB" id="A0A9J6PI68"/>
<name>A0A9J6PI68_9PROT</name>
<protein>
    <submittedName>
        <fullName evidence="2">DUF6111 family protein</fullName>
    </submittedName>
</protein>
<keyword evidence="1" id="KW-1133">Transmembrane helix</keyword>
<keyword evidence="3" id="KW-1185">Reference proteome</keyword>
<evidence type="ECO:0000313" key="3">
    <source>
        <dbReference type="Proteomes" id="UP001055804"/>
    </source>
</evidence>
<proteinExistence type="predicted"/>
<keyword evidence="1" id="KW-0812">Transmembrane</keyword>
<evidence type="ECO:0000256" key="1">
    <source>
        <dbReference type="SAM" id="Phobius"/>
    </source>
</evidence>
<evidence type="ECO:0000313" key="2">
    <source>
        <dbReference type="EMBL" id="MCP1337504.1"/>
    </source>
</evidence>
<sequence>MIRVAFNIVLFLLPFVVYWLWLKYARARGKGPDEVTNRHIAALAAAGLVLGGLGFWLIGHGDSSAPKSVYVPARIEDGKLVPGRFEPVQERQ</sequence>
<dbReference type="RefSeq" id="WP_269333470.1">
    <property type="nucleotide sequence ID" value="NZ_JAMZFT010000003.1"/>
</dbReference>
<feature type="transmembrane region" description="Helical" evidence="1">
    <location>
        <begin position="37"/>
        <end position="58"/>
    </location>
</feature>
<feature type="transmembrane region" description="Helical" evidence="1">
    <location>
        <begin position="6"/>
        <end position="25"/>
    </location>
</feature>